<gene>
    <name evidence="1" type="ORF">J3U87_31195</name>
</gene>
<dbReference type="Proteomes" id="UP000663929">
    <property type="component" value="Chromosome"/>
</dbReference>
<evidence type="ECO:0000313" key="2">
    <source>
        <dbReference type="Proteomes" id="UP000663929"/>
    </source>
</evidence>
<accession>A0A8A4TKG5</accession>
<dbReference type="EMBL" id="CP071793">
    <property type="protein sequence ID" value="QTD50073.1"/>
    <property type="molecule type" value="Genomic_DNA"/>
</dbReference>
<dbReference type="SUPFAM" id="SSF54909">
    <property type="entry name" value="Dimeric alpha+beta barrel"/>
    <property type="match status" value="2"/>
</dbReference>
<dbReference type="RefSeq" id="WP_237379704.1">
    <property type="nucleotide sequence ID" value="NZ_CP071793.1"/>
</dbReference>
<evidence type="ECO:0000313" key="1">
    <source>
        <dbReference type="EMBL" id="QTD50073.1"/>
    </source>
</evidence>
<dbReference type="AlphaFoldDB" id="A0A8A4TKG5"/>
<keyword evidence="2" id="KW-1185">Reference proteome</keyword>
<reference evidence="1" key="1">
    <citation type="submission" date="2021-03" db="EMBL/GenBank/DDBJ databases">
        <title>Acanthopleuribacteraceae sp. M133.</title>
        <authorList>
            <person name="Wang G."/>
        </authorList>
    </citation>
    <scope>NUCLEOTIDE SEQUENCE</scope>
    <source>
        <strain evidence="1">M133</strain>
    </source>
</reference>
<dbReference type="Gene3D" id="3.30.70.100">
    <property type="match status" value="2"/>
</dbReference>
<proteinExistence type="predicted"/>
<dbReference type="KEGG" id="scor:J3U87_31195"/>
<sequence>MAHQAFVYTELQLSVPFDQAPWREVNRALLKQPGLRNKTWLAGLGNHSLGGLYTFDSLADATAFVTGYFPAEAARFGTAQTTRVFDATVVEEASRQMDSPHFGHRLEQRPGAFVYTEVQISVPFAEAPWRDLNPMLKRQPGILTKTWLSGYRTNSVGGFYAFTDLDSATAFAHHQFPKEAATFDAAFYTRVFDAAQVAEASRELHSPFFVS</sequence>
<dbReference type="InterPro" id="IPR011008">
    <property type="entry name" value="Dimeric_a/b-barrel"/>
</dbReference>
<protein>
    <recommendedName>
        <fullName evidence="3">Monooxygenase</fullName>
    </recommendedName>
</protein>
<evidence type="ECO:0008006" key="3">
    <source>
        <dbReference type="Google" id="ProtNLM"/>
    </source>
</evidence>
<name>A0A8A4TKG5_SULCO</name>
<organism evidence="1 2">
    <name type="scientific">Sulfidibacter corallicola</name>
    <dbReference type="NCBI Taxonomy" id="2818388"/>
    <lineage>
        <taxon>Bacteria</taxon>
        <taxon>Pseudomonadati</taxon>
        <taxon>Acidobacteriota</taxon>
        <taxon>Holophagae</taxon>
        <taxon>Acanthopleuribacterales</taxon>
        <taxon>Acanthopleuribacteraceae</taxon>
        <taxon>Sulfidibacter</taxon>
    </lineage>
</organism>